<feature type="transmembrane region" description="Helical" evidence="8">
    <location>
        <begin position="220"/>
        <end position="237"/>
    </location>
</feature>
<proteinExistence type="inferred from homology"/>
<dbReference type="PANTHER" id="PTHR30269:SF37">
    <property type="entry name" value="MEMBRANE TRANSPORTER PROTEIN"/>
    <property type="match status" value="1"/>
</dbReference>
<dbReference type="RefSeq" id="WP_145810768.1">
    <property type="nucleotide sequence ID" value="NZ_VIVK01000001.1"/>
</dbReference>
<reference evidence="9 10" key="1">
    <citation type="submission" date="2019-06" db="EMBL/GenBank/DDBJ databases">
        <title>Sequencing the genomes of 1000 actinobacteria strains.</title>
        <authorList>
            <person name="Klenk H.-P."/>
        </authorList>
    </citation>
    <scope>NUCLEOTIDE SEQUENCE [LARGE SCALE GENOMIC DNA]</scope>
    <source>
        <strain evidence="9 10">DSM 24683</strain>
    </source>
</reference>
<gene>
    <name evidence="9" type="ORF">FB561_5006</name>
</gene>
<feature type="transmembrane region" description="Helical" evidence="8">
    <location>
        <begin position="160"/>
        <end position="177"/>
    </location>
</feature>
<evidence type="ECO:0000256" key="3">
    <source>
        <dbReference type="ARBA" id="ARBA00022448"/>
    </source>
</evidence>
<keyword evidence="3" id="KW-0813">Transport</keyword>
<evidence type="ECO:0000256" key="6">
    <source>
        <dbReference type="ARBA" id="ARBA00022989"/>
    </source>
</evidence>
<feature type="transmembrane region" description="Helical" evidence="8">
    <location>
        <begin position="42"/>
        <end position="60"/>
    </location>
</feature>
<keyword evidence="6 8" id="KW-1133">Transmembrane helix</keyword>
<name>A0A561BY97_9ACTN</name>
<feature type="transmembrane region" description="Helical" evidence="8">
    <location>
        <begin position="72"/>
        <end position="90"/>
    </location>
</feature>
<protein>
    <recommendedName>
        <fullName evidence="8">Probable membrane transporter protein</fullName>
    </recommendedName>
</protein>
<dbReference type="InterPro" id="IPR052017">
    <property type="entry name" value="TSUP"/>
</dbReference>
<keyword evidence="5 8" id="KW-0812">Transmembrane</keyword>
<dbReference type="GO" id="GO:0005886">
    <property type="term" value="C:plasma membrane"/>
    <property type="evidence" value="ECO:0007669"/>
    <property type="project" value="UniProtKB-SubCell"/>
</dbReference>
<comment type="similarity">
    <text evidence="2 8">Belongs to the 4-toluene sulfonate uptake permease (TSUP) (TC 2.A.102) family.</text>
</comment>
<keyword evidence="7 8" id="KW-0472">Membrane</keyword>
<dbReference type="EMBL" id="VIVK01000001">
    <property type="protein sequence ID" value="TWD83837.1"/>
    <property type="molecule type" value="Genomic_DNA"/>
</dbReference>
<accession>A0A561BY97</accession>
<feature type="transmembrane region" description="Helical" evidence="8">
    <location>
        <begin position="96"/>
        <end position="114"/>
    </location>
</feature>
<keyword evidence="10" id="KW-1185">Reference proteome</keyword>
<dbReference type="Proteomes" id="UP000318380">
    <property type="component" value="Unassembled WGS sequence"/>
</dbReference>
<evidence type="ECO:0000256" key="1">
    <source>
        <dbReference type="ARBA" id="ARBA00004651"/>
    </source>
</evidence>
<dbReference type="Pfam" id="PF01925">
    <property type="entry name" value="TauE"/>
    <property type="match status" value="1"/>
</dbReference>
<dbReference type="PANTHER" id="PTHR30269">
    <property type="entry name" value="TRANSMEMBRANE PROTEIN YFCA"/>
    <property type="match status" value="1"/>
</dbReference>
<evidence type="ECO:0000256" key="7">
    <source>
        <dbReference type="ARBA" id="ARBA00023136"/>
    </source>
</evidence>
<dbReference type="AlphaFoldDB" id="A0A561BY97"/>
<evidence type="ECO:0000256" key="8">
    <source>
        <dbReference type="RuleBase" id="RU363041"/>
    </source>
</evidence>
<evidence type="ECO:0000313" key="9">
    <source>
        <dbReference type="EMBL" id="TWD83837.1"/>
    </source>
</evidence>
<evidence type="ECO:0000256" key="4">
    <source>
        <dbReference type="ARBA" id="ARBA00022475"/>
    </source>
</evidence>
<evidence type="ECO:0000313" key="10">
    <source>
        <dbReference type="Proteomes" id="UP000318380"/>
    </source>
</evidence>
<organism evidence="9 10">
    <name type="scientific">Kribbella amoyensis</name>
    <dbReference type="NCBI Taxonomy" id="996641"/>
    <lineage>
        <taxon>Bacteria</taxon>
        <taxon>Bacillati</taxon>
        <taxon>Actinomycetota</taxon>
        <taxon>Actinomycetes</taxon>
        <taxon>Propionibacteriales</taxon>
        <taxon>Kribbellaceae</taxon>
        <taxon>Kribbella</taxon>
    </lineage>
</organism>
<keyword evidence="4 8" id="KW-1003">Cell membrane</keyword>
<evidence type="ECO:0000256" key="5">
    <source>
        <dbReference type="ARBA" id="ARBA00022692"/>
    </source>
</evidence>
<comment type="caution">
    <text evidence="9">The sequence shown here is derived from an EMBL/GenBank/DDBJ whole genome shotgun (WGS) entry which is preliminary data.</text>
</comment>
<feature type="transmembrane region" description="Helical" evidence="8">
    <location>
        <begin position="189"/>
        <end position="208"/>
    </location>
</feature>
<evidence type="ECO:0000256" key="2">
    <source>
        <dbReference type="ARBA" id="ARBA00009142"/>
    </source>
</evidence>
<sequence length="238" mass="24843">MELHILLPAALAVLVAACVQGTIGLGLSLVAAPVVALLDPSLMPGAMLILGMVMPALTLAHEWRHVHWPQAGWLTVARVTTTPLGVLILAYLPERLIGAVVGLIVLIAVVLTAWRFEVRANRRNLVIAGAVAGVSATAASIGGPPAAVVLQHEQGPRLRATLAAFFLIGSIVSLVALEIGGRLTHHQLAYGASWIPALAIGFGLAVPLQRRIHGPRLRQAVLVLSAISSVVVIARSLL</sequence>
<dbReference type="InterPro" id="IPR002781">
    <property type="entry name" value="TM_pro_TauE-like"/>
</dbReference>
<comment type="subcellular location">
    <subcellularLocation>
        <location evidence="1 8">Cell membrane</location>
        <topology evidence="1 8">Multi-pass membrane protein</topology>
    </subcellularLocation>
</comment>
<dbReference type="OrthoDB" id="5472127at2"/>